<name>A0A9X1QPU1_9CORY</name>
<proteinExistence type="predicted"/>
<dbReference type="InterPro" id="IPR029033">
    <property type="entry name" value="His_PPase_superfam"/>
</dbReference>
<evidence type="ECO:0000256" key="2">
    <source>
        <dbReference type="ARBA" id="ARBA00023235"/>
    </source>
</evidence>
<dbReference type="InterPro" id="IPR050275">
    <property type="entry name" value="PGM_Phosphatase"/>
</dbReference>
<dbReference type="InterPro" id="IPR001345">
    <property type="entry name" value="PG/BPGM_mutase_AS"/>
</dbReference>
<dbReference type="SUPFAM" id="SSF53254">
    <property type="entry name" value="Phosphoglycerate mutase-like"/>
    <property type="match status" value="1"/>
</dbReference>
<dbReference type="PROSITE" id="PS00175">
    <property type="entry name" value="PG_MUTASE"/>
    <property type="match status" value="1"/>
</dbReference>
<keyword evidence="2" id="KW-0413">Isomerase</keyword>
<evidence type="ECO:0000256" key="3">
    <source>
        <dbReference type="PIRSR" id="PIRSR613078-2"/>
    </source>
</evidence>
<dbReference type="PANTHER" id="PTHR48100:SF1">
    <property type="entry name" value="HISTIDINE PHOSPHATASE FAMILY PROTEIN-RELATED"/>
    <property type="match status" value="1"/>
</dbReference>
<dbReference type="Gene3D" id="3.40.50.1240">
    <property type="entry name" value="Phosphoglycerate mutase-like"/>
    <property type="match status" value="1"/>
</dbReference>
<gene>
    <name evidence="4" type="ORF">L1O03_09370</name>
</gene>
<comment type="caution">
    <text evidence="4">The sequence shown here is derived from an EMBL/GenBank/DDBJ whole genome shotgun (WGS) entry which is preliminary data.</text>
</comment>
<organism evidence="4 5">
    <name type="scientific">Corynebacterium uropygiale</name>
    <dbReference type="NCBI Taxonomy" id="1775911"/>
    <lineage>
        <taxon>Bacteria</taxon>
        <taxon>Bacillati</taxon>
        <taxon>Actinomycetota</taxon>
        <taxon>Actinomycetes</taxon>
        <taxon>Mycobacteriales</taxon>
        <taxon>Corynebacteriaceae</taxon>
        <taxon>Corynebacterium</taxon>
    </lineage>
</organism>
<dbReference type="Proteomes" id="UP001139336">
    <property type="component" value="Unassembled WGS sequence"/>
</dbReference>
<sequence length="213" mass="23655">MTTGRIVLMRHGETTSNVASVLDSRPPGAWLTAQGEEQARRAGRRFAEEGWDFEGLYCSIAIRAGQTATLLREEYEKVRGLEPYSVPLEPLLGVHEIDMGDLEMHGEPEAFDLYNSMLWAWFGGDASRRMPGGENYEDVLARYRPALESVHAAHPEGDVLIVSHGASIRTAAVHACGIDPAFAVENRLPNCTRVVMRPEGRPYGQWSMEAWAE</sequence>
<dbReference type="SMART" id="SM00855">
    <property type="entry name" value="PGAM"/>
    <property type="match status" value="1"/>
</dbReference>
<dbReference type="PANTHER" id="PTHR48100">
    <property type="entry name" value="BROAD-SPECIFICITY PHOSPHATASE YOR283W-RELATED"/>
    <property type="match status" value="1"/>
</dbReference>
<dbReference type="EMBL" id="JAKGSI010000004">
    <property type="protein sequence ID" value="MCF4007377.1"/>
    <property type="molecule type" value="Genomic_DNA"/>
</dbReference>
<feature type="binding site" evidence="3">
    <location>
        <position position="63"/>
    </location>
    <ligand>
        <name>substrate</name>
    </ligand>
</feature>
<feature type="binding site" evidence="3">
    <location>
        <begin position="10"/>
        <end position="17"/>
    </location>
    <ligand>
        <name>substrate</name>
    </ligand>
</feature>
<dbReference type="InterPro" id="IPR013078">
    <property type="entry name" value="His_Pase_superF_clade-1"/>
</dbReference>
<dbReference type="Pfam" id="PF00300">
    <property type="entry name" value="His_Phos_1"/>
    <property type="match status" value="1"/>
</dbReference>
<evidence type="ECO:0000256" key="1">
    <source>
        <dbReference type="ARBA" id="ARBA00023152"/>
    </source>
</evidence>
<keyword evidence="1" id="KW-0324">Glycolysis</keyword>
<dbReference type="AlphaFoldDB" id="A0A9X1QPU1"/>
<dbReference type="CDD" id="cd07067">
    <property type="entry name" value="HP_PGM_like"/>
    <property type="match status" value="1"/>
</dbReference>
<reference evidence="4" key="1">
    <citation type="submission" date="2022-01" db="EMBL/GenBank/DDBJ databases">
        <title>Corynebacterium sp. nov isolated from isolated from the feces of the greater white-fronted geese (Anser albifrons) at Poyang Lake, PR China.</title>
        <authorList>
            <person name="Liu Q."/>
        </authorList>
    </citation>
    <scope>NUCLEOTIDE SEQUENCE</scope>
    <source>
        <strain evidence="4">JCM 32435</strain>
    </source>
</reference>
<dbReference type="GO" id="GO:0016791">
    <property type="term" value="F:phosphatase activity"/>
    <property type="evidence" value="ECO:0007669"/>
    <property type="project" value="TreeGrafter"/>
</dbReference>
<keyword evidence="5" id="KW-1185">Reference proteome</keyword>
<dbReference type="RefSeq" id="WP_236119510.1">
    <property type="nucleotide sequence ID" value="NZ_JAKGSI010000004.1"/>
</dbReference>
<evidence type="ECO:0000313" key="4">
    <source>
        <dbReference type="EMBL" id="MCF4007377.1"/>
    </source>
</evidence>
<dbReference type="GO" id="GO:0005737">
    <property type="term" value="C:cytoplasm"/>
    <property type="evidence" value="ECO:0007669"/>
    <property type="project" value="TreeGrafter"/>
</dbReference>
<protein>
    <submittedName>
        <fullName evidence="4">Histidine phosphatase family protein</fullName>
    </submittedName>
</protein>
<evidence type="ECO:0000313" key="5">
    <source>
        <dbReference type="Proteomes" id="UP001139336"/>
    </source>
</evidence>
<accession>A0A9X1QPU1</accession>